<dbReference type="PANTHER" id="PTHR34223:SF14">
    <property type="entry name" value="OS08G0149100 PROTEIN"/>
    <property type="match status" value="1"/>
</dbReference>
<dbReference type="Gramene" id="TraesROB_scaffold_098807_01G000100.1">
    <property type="protein sequence ID" value="TraesROB_scaffold_098807_01G000100.1"/>
    <property type="gene ID" value="TraesROB_scaffold_098807_01G000100"/>
</dbReference>
<reference evidence="2" key="2">
    <citation type="submission" date="2018-10" db="UniProtKB">
        <authorList>
            <consortium name="EnsemblPlants"/>
        </authorList>
    </citation>
    <scope>IDENTIFICATION</scope>
</reference>
<name>A0A3B6RK55_WHEAT</name>
<feature type="domain" description="F-box" evidence="1">
    <location>
        <begin position="13"/>
        <end position="66"/>
    </location>
</feature>
<dbReference type="Gene3D" id="1.20.1280.50">
    <property type="match status" value="1"/>
</dbReference>
<protein>
    <recommendedName>
        <fullName evidence="1">F-box domain-containing protein</fullName>
    </recommendedName>
</protein>
<evidence type="ECO:0000313" key="3">
    <source>
        <dbReference type="Proteomes" id="UP000019116"/>
    </source>
</evidence>
<dbReference type="Gramene" id="TraesCAD_scaffold_111632_01G000100.1">
    <property type="protein sequence ID" value="TraesCAD_scaffold_111632_01G000100.1"/>
    <property type="gene ID" value="TraesCAD_scaffold_111632_01G000100"/>
</dbReference>
<dbReference type="Gramene" id="TraesKAR7A01G0277200.1">
    <property type="protein sequence ID" value="cds.TraesKAR7A01G0277200.1"/>
    <property type="gene ID" value="TraesKAR7A01G0277200"/>
</dbReference>
<dbReference type="InterPro" id="IPR032675">
    <property type="entry name" value="LRR_dom_sf"/>
</dbReference>
<evidence type="ECO:0000313" key="2">
    <source>
        <dbReference type="EnsemblPlants" id="TraesCS7A02G305600.1"/>
    </source>
</evidence>
<evidence type="ECO:0000259" key="1">
    <source>
        <dbReference type="PROSITE" id="PS50181"/>
    </source>
</evidence>
<dbReference type="Gramene" id="TraesCS7A03G0754400.1">
    <property type="protein sequence ID" value="TraesCS7A03G0754400.1.CDS"/>
    <property type="gene ID" value="TraesCS7A03G0754400"/>
</dbReference>
<dbReference type="PROSITE" id="PS50181">
    <property type="entry name" value="FBOX"/>
    <property type="match status" value="1"/>
</dbReference>
<sequence length="402" mass="45551">MFRSKSERHGSTGDMISALPDDLLHHVMSFLTPWEIVQTCLLSRRWRNVWVSARCLSIDSDQFSTLRQLKKFLDNLLLDRGYTALHTFWLRINFGIFYPDSIDDCCQIRPWVCHALRSNVQVLGIVHHGEILAIGNAFTSSYLKRLHLRNFDVDDWFVEKLFSGCPNLEELELICCFVNIIKFSSTKLQRLTVTTTDDRSISCLGFEDMVIDMLKLVSLDIKEVPDRNLYFVDVSSLETASVCIDESSFASSQVDCNVLSALSNVTSLRSLSLTVRHNVAIKVLERDVLRCATFNSLTNLSLGEWCLGSGCSSLLHLLQRSPKIQKLILHLTHVGASQCDHPEQHAVVVGDPTCSETQRPFGCENLKKIEINCPLGDKRIHVIVRILYENINSPTEINITSH</sequence>
<dbReference type="SUPFAM" id="SSF81383">
    <property type="entry name" value="F-box domain"/>
    <property type="match status" value="1"/>
</dbReference>
<organism evidence="2">
    <name type="scientific">Triticum aestivum</name>
    <name type="common">Wheat</name>
    <dbReference type="NCBI Taxonomy" id="4565"/>
    <lineage>
        <taxon>Eukaryota</taxon>
        <taxon>Viridiplantae</taxon>
        <taxon>Streptophyta</taxon>
        <taxon>Embryophyta</taxon>
        <taxon>Tracheophyta</taxon>
        <taxon>Spermatophyta</taxon>
        <taxon>Magnoliopsida</taxon>
        <taxon>Liliopsida</taxon>
        <taxon>Poales</taxon>
        <taxon>Poaceae</taxon>
        <taxon>BOP clade</taxon>
        <taxon>Pooideae</taxon>
        <taxon>Triticodae</taxon>
        <taxon>Triticeae</taxon>
        <taxon>Triticinae</taxon>
        <taxon>Triticum</taxon>
    </lineage>
</organism>
<reference evidence="2" key="1">
    <citation type="submission" date="2018-08" db="EMBL/GenBank/DDBJ databases">
        <authorList>
            <person name="Rossello M."/>
        </authorList>
    </citation>
    <scope>NUCLEOTIDE SEQUENCE [LARGE SCALE GENOMIC DNA]</scope>
    <source>
        <strain evidence="2">cv. Chinese Spring</strain>
    </source>
</reference>
<dbReference type="CDD" id="cd22160">
    <property type="entry name" value="F-box_AtFBL13-like"/>
    <property type="match status" value="1"/>
</dbReference>
<dbReference type="PANTHER" id="PTHR34223">
    <property type="entry name" value="OS11G0201299 PROTEIN"/>
    <property type="match status" value="1"/>
</dbReference>
<dbReference type="Gramene" id="TraesWEE_scaffold_119040_01G000100.1">
    <property type="protein sequence ID" value="TraesWEE_scaffold_119040_01G000100.1"/>
    <property type="gene ID" value="TraesWEE_scaffold_119040_01G000100"/>
</dbReference>
<keyword evidence="3" id="KW-1185">Reference proteome</keyword>
<dbReference type="EnsemblPlants" id="TraesCS7A02G305600.1">
    <property type="protein sequence ID" value="TraesCS7A02G305600.1"/>
    <property type="gene ID" value="TraesCS7A02G305600"/>
</dbReference>
<dbReference type="SMART" id="SM00256">
    <property type="entry name" value="FBOX"/>
    <property type="match status" value="1"/>
</dbReference>
<dbReference type="Proteomes" id="UP000019116">
    <property type="component" value="Chromosome 7A"/>
</dbReference>
<dbReference type="OrthoDB" id="603691at2759"/>
<dbReference type="Pfam" id="PF23622">
    <property type="entry name" value="LRR_At1g61320_AtMIF1"/>
    <property type="match status" value="1"/>
</dbReference>
<dbReference type="AlphaFoldDB" id="A0A3B6RK55"/>
<dbReference type="SUPFAM" id="SSF52047">
    <property type="entry name" value="RNI-like"/>
    <property type="match status" value="1"/>
</dbReference>
<dbReference type="InterPro" id="IPR036047">
    <property type="entry name" value="F-box-like_dom_sf"/>
</dbReference>
<dbReference type="InterPro" id="IPR001810">
    <property type="entry name" value="F-box_dom"/>
</dbReference>
<dbReference type="InterPro" id="IPR053197">
    <property type="entry name" value="F-box_SCFL_complex_component"/>
</dbReference>
<dbReference type="Gramene" id="TraesCLE_scaffold_085634_01G000100.1">
    <property type="protein sequence ID" value="TraesCLE_scaffold_085634_01G000100.1"/>
    <property type="gene ID" value="TraesCLE_scaffold_085634_01G000100"/>
</dbReference>
<accession>A0A3B6RK55</accession>
<dbReference type="InterPro" id="IPR055357">
    <property type="entry name" value="LRR_At1g61320_AtMIF1"/>
</dbReference>
<dbReference type="OMA" id="RPFGCEN"/>
<dbReference type="InterPro" id="IPR053781">
    <property type="entry name" value="F-box_AtFBL13-like"/>
</dbReference>
<dbReference type="Gramene" id="TraesCS7A02G305600.1">
    <property type="protein sequence ID" value="TraesCS7A02G305600.1"/>
    <property type="gene ID" value="TraesCS7A02G305600"/>
</dbReference>
<dbReference type="STRING" id="4565.A0A3B6RK55"/>
<proteinExistence type="predicted"/>
<dbReference type="Gene3D" id="3.80.10.10">
    <property type="entry name" value="Ribonuclease Inhibitor"/>
    <property type="match status" value="1"/>
</dbReference>
<dbReference type="Pfam" id="PF00646">
    <property type="entry name" value="F-box"/>
    <property type="match status" value="1"/>
</dbReference>